<protein>
    <recommendedName>
        <fullName evidence="11">GRB2-related adaptor protein 2</fullName>
    </recommendedName>
</protein>
<proteinExistence type="predicted"/>
<gene>
    <name evidence="8" type="ORF">BYL167_LOCUS63100</name>
    <name evidence="9" type="ORF">GIL414_LOCUS64261</name>
</gene>
<evidence type="ECO:0000256" key="1">
    <source>
        <dbReference type="ARBA" id="ARBA00022443"/>
    </source>
</evidence>
<dbReference type="InterPro" id="IPR036860">
    <property type="entry name" value="SH2_dom_sf"/>
</dbReference>
<evidence type="ECO:0000259" key="7">
    <source>
        <dbReference type="PROSITE" id="PS50002"/>
    </source>
</evidence>
<name>A0A8S3EXU7_9BILA</name>
<dbReference type="Gene3D" id="3.30.505.10">
    <property type="entry name" value="SH2 domain"/>
    <property type="match status" value="1"/>
</dbReference>
<dbReference type="EMBL" id="CAJOBH010235953">
    <property type="protein sequence ID" value="CAF5090507.1"/>
    <property type="molecule type" value="Genomic_DNA"/>
</dbReference>
<evidence type="ECO:0000256" key="2">
    <source>
        <dbReference type="ARBA" id="ARBA00022999"/>
    </source>
</evidence>
<evidence type="ECO:0000256" key="3">
    <source>
        <dbReference type="PROSITE-ProRule" id="PRU00191"/>
    </source>
</evidence>
<dbReference type="Pfam" id="PF14604">
    <property type="entry name" value="SH3_9"/>
    <property type="match status" value="1"/>
</dbReference>
<dbReference type="EMBL" id="CAJOBJ010274913">
    <property type="protein sequence ID" value="CAF5136168.1"/>
    <property type="molecule type" value="Genomic_DNA"/>
</dbReference>
<dbReference type="InterPro" id="IPR043539">
    <property type="entry name" value="Grb2-like"/>
</dbReference>
<evidence type="ECO:0000313" key="9">
    <source>
        <dbReference type="EMBL" id="CAF5136168.1"/>
    </source>
</evidence>
<dbReference type="SMART" id="SM00252">
    <property type="entry name" value="SH2"/>
    <property type="match status" value="1"/>
</dbReference>
<reference evidence="8" key="1">
    <citation type="submission" date="2021-02" db="EMBL/GenBank/DDBJ databases">
        <authorList>
            <person name="Nowell W R."/>
        </authorList>
    </citation>
    <scope>NUCLEOTIDE SEQUENCE</scope>
</reference>
<dbReference type="InterPro" id="IPR036028">
    <property type="entry name" value="SH3-like_dom_sf"/>
</dbReference>
<comment type="caution">
    <text evidence="8">The sequence shown here is derived from an EMBL/GenBank/DDBJ whole genome shotgun (WGS) entry which is preliminary data.</text>
</comment>
<dbReference type="Proteomes" id="UP000681967">
    <property type="component" value="Unassembled WGS sequence"/>
</dbReference>
<sequence length="175" mass="20263">RGNSQPDGAFLVRMCESSPGDFSLSVKYQDHVQHFKILHNDMGEYSLWDIKFSSINELIEHHRITSVNRERPLLLRDMISSTQTEQTSSYVNDRSQSQTNPWMASQQRPPVSPVSSSENGRMYEAAYDFQPKEEGEIELKRGDRIRMLDQSDIHWWKGEVRGNIGLFPSTYVQPL</sequence>
<organism evidence="8 10">
    <name type="scientific">Rotaria magnacalcarata</name>
    <dbReference type="NCBI Taxonomy" id="392030"/>
    <lineage>
        <taxon>Eukaryota</taxon>
        <taxon>Metazoa</taxon>
        <taxon>Spiralia</taxon>
        <taxon>Gnathifera</taxon>
        <taxon>Rotifera</taxon>
        <taxon>Eurotatoria</taxon>
        <taxon>Bdelloidea</taxon>
        <taxon>Philodinida</taxon>
        <taxon>Philodinidae</taxon>
        <taxon>Rotaria</taxon>
    </lineage>
</organism>
<dbReference type="PRINTS" id="PR00452">
    <property type="entry name" value="SH3DOMAIN"/>
</dbReference>
<dbReference type="PROSITE" id="PS50002">
    <property type="entry name" value="SH3"/>
    <property type="match status" value="1"/>
</dbReference>
<dbReference type="PRINTS" id="PR00401">
    <property type="entry name" value="SH2DOMAIN"/>
</dbReference>
<dbReference type="PANTHER" id="PTHR46037">
    <property type="entry name" value="PROTEIN ENHANCER OF SEVENLESS 2B"/>
    <property type="match status" value="1"/>
</dbReference>
<dbReference type="SMART" id="SM00326">
    <property type="entry name" value="SH3"/>
    <property type="match status" value="1"/>
</dbReference>
<feature type="domain" description="SH3" evidence="7">
    <location>
        <begin position="118"/>
        <end position="175"/>
    </location>
</feature>
<evidence type="ECO:0000259" key="6">
    <source>
        <dbReference type="PROSITE" id="PS50001"/>
    </source>
</evidence>
<evidence type="ECO:0000256" key="4">
    <source>
        <dbReference type="PROSITE-ProRule" id="PRU00192"/>
    </source>
</evidence>
<dbReference type="Proteomes" id="UP000681720">
    <property type="component" value="Unassembled WGS sequence"/>
</dbReference>
<keyword evidence="2 3" id="KW-0727">SH2 domain</keyword>
<evidence type="ECO:0000313" key="8">
    <source>
        <dbReference type="EMBL" id="CAF5090507.1"/>
    </source>
</evidence>
<dbReference type="Gene3D" id="2.30.30.40">
    <property type="entry name" value="SH3 Domains"/>
    <property type="match status" value="1"/>
</dbReference>
<dbReference type="Pfam" id="PF00017">
    <property type="entry name" value="SH2"/>
    <property type="match status" value="1"/>
</dbReference>
<feature type="compositionally biased region" description="Polar residues" evidence="5">
    <location>
        <begin position="84"/>
        <end position="108"/>
    </location>
</feature>
<evidence type="ECO:0008006" key="11">
    <source>
        <dbReference type="Google" id="ProtNLM"/>
    </source>
</evidence>
<dbReference type="InterPro" id="IPR000980">
    <property type="entry name" value="SH2"/>
</dbReference>
<evidence type="ECO:0000313" key="10">
    <source>
        <dbReference type="Proteomes" id="UP000681967"/>
    </source>
</evidence>
<dbReference type="AlphaFoldDB" id="A0A8S3EXU7"/>
<keyword evidence="1 4" id="KW-0728">SH3 domain</keyword>
<feature type="non-terminal residue" evidence="8">
    <location>
        <position position="1"/>
    </location>
</feature>
<dbReference type="PRINTS" id="PR01887">
    <property type="entry name" value="SPECTRNALPHA"/>
</dbReference>
<dbReference type="SUPFAM" id="SSF55550">
    <property type="entry name" value="SH2 domain"/>
    <property type="match status" value="1"/>
</dbReference>
<feature type="domain" description="SH2" evidence="6">
    <location>
        <begin position="1"/>
        <end position="79"/>
    </location>
</feature>
<dbReference type="InterPro" id="IPR001452">
    <property type="entry name" value="SH3_domain"/>
</dbReference>
<dbReference type="SUPFAM" id="SSF50044">
    <property type="entry name" value="SH3-domain"/>
    <property type="match status" value="1"/>
</dbReference>
<feature type="region of interest" description="Disordered" evidence="5">
    <location>
        <begin position="84"/>
        <end position="118"/>
    </location>
</feature>
<accession>A0A8S3EXU7</accession>
<dbReference type="PROSITE" id="PS50001">
    <property type="entry name" value="SH2"/>
    <property type="match status" value="1"/>
</dbReference>
<evidence type="ECO:0000256" key="5">
    <source>
        <dbReference type="SAM" id="MobiDB-lite"/>
    </source>
</evidence>